<proteinExistence type="predicted"/>
<feature type="compositionally biased region" description="Polar residues" evidence="1">
    <location>
        <begin position="1086"/>
        <end position="1095"/>
    </location>
</feature>
<evidence type="ECO:0000256" key="1">
    <source>
        <dbReference type="SAM" id="MobiDB-lite"/>
    </source>
</evidence>
<organism evidence="2 3">
    <name type="scientific">Colocasia esculenta</name>
    <name type="common">Wild taro</name>
    <name type="synonym">Arum esculentum</name>
    <dbReference type="NCBI Taxonomy" id="4460"/>
    <lineage>
        <taxon>Eukaryota</taxon>
        <taxon>Viridiplantae</taxon>
        <taxon>Streptophyta</taxon>
        <taxon>Embryophyta</taxon>
        <taxon>Tracheophyta</taxon>
        <taxon>Spermatophyta</taxon>
        <taxon>Magnoliopsida</taxon>
        <taxon>Liliopsida</taxon>
        <taxon>Araceae</taxon>
        <taxon>Aroideae</taxon>
        <taxon>Colocasieae</taxon>
        <taxon>Colocasia</taxon>
    </lineage>
</organism>
<evidence type="ECO:0000313" key="3">
    <source>
        <dbReference type="Proteomes" id="UP000652761"/>
    </source>
</evidence>
<feature type="region of interest" description="Disordered" evidence="1">
    <location>
        <begin position="1217"/>
        <end position="1247"/>
    </location>
</feature>
<accession>A0A843WQK7</accession>
<dbReference type="Proteomes" id="UP000652761">
    <property type="component" value="Unassembled WGS sequence"/>
</dbReference>
<keyword evidence="3" id="KW-1185">Reference proteome</keyword>
<feature type="region of interest" description="Disordered" evidence="1">
    <location>
        <begin position="278"/>
        <end position="299"/>
    </location>
</feature>
<name>A0A843WQK7_COLES</name>
<reference evidence="2" key="1">
    <citation type="submission" date="2017-07" db="EMBL/GenBank/DDBJ databases">
        <title>Taro Niue Genome Assembly and Annotation.</title>
        <authorList>
            <person name="Atibalentja N."/>
            <person name="Keating K."/>
            <person name="Fields C.J."/>
        </authorList>
    </citation>
    <scope>NUCLEOTIDE SEQUENCE</scope>
    <source>
        <strain evidence="2">Niue_2</strain>
        <tissue evidence="2">Leaf</tissue>
    </source>
</reference>
<feature type="compositionally biased region" description="Polar residues" evidence="1">
    <location>
        <begin position="1156"/>
        <end position="1167"/>
    </location>
</feature>
<sequence length="1247" mass="136411">MAASGSSGYVGGYSATFLTADQLEHFSVVKIKLCGNKAVDLEDLEKHGMHSVVETLQRLKWTGMCTVSEPSYPHMAKAFYTYLKTEEDGSLTSTVKELMEKMGQPIRSRNLKKSGFSLVGNVWTKTSVAEGEAIIGEASETPQVQEEEAAMREEEPPAPERRIEDIAPEYIEPIGQTTEEVIPPIVLAPAIIEESIAEGAAHIEGEHEDIQIEETPNVSKVGNAIEESHEDIVPEVMALGHIEDVPLVDAPAQGELDIQGKPTANAPVDQFQEGLVESTSDEAAEPAVGSGGKGKGVAPRIPLLTKKTHHKSRKKKFHSIEAKEIEAVKSKLQEIRCELGSLKKLATDLSDFVRVHLSAPAPLAPTQATRVLCRGIWAIRAISCRTRAIIGRIKAIGPYVAEDVSAGSSGPSKTVESVVGPTGPQVSVVEAVVPQGLLTLLVFRLQPLPLHLHPSLPHLHLNPPRNPFQNISLLPLLSLLPPLPYLSLPPPFLIQLLRHLLPPPLLLVPLQLVPPLLDHLLNLLILHLFLLFIHLLHPPSSLSFLRVDFATLQMPEIAFLPKLHFLLMDSEVATQLENLNSSLHKSNQLTLTLEKFMDLNSINLVLDHYSTWVERYKICVALQKDMLAHNLHYPLSFDKFLQHASFGTTGPYKASLSSQKYTNFIEEQILLHIKRLKAWKYKKKAMAAAWNNENDSDSESSFSKEEEEKANLAFMANIDDKLKSDEDGAPTSFVKGTEYKLREGMIDINQFNAFNRIMIEKMKSTTELIWDKKSKLAVSLPYAHMFTRIFRHFEVDLEDELMEKMRQPILTRNLKKSGFSLSANIWSKTSMAEGEAIIGDSSTTDPSAQEDENIVRGDEHAALERRIEDIAPELIEPFGHSAEGDVLAPIIEPHANLKKYLWKMLLLRGSLLLRGETAADIHVDQYQEGLVEDASEDDDDDSAHQHTTFAAMHDEPAVGSGGKGKGVSNSIPMLTRRAHNRSKKMKLCVHLDLVSTQLDAHGEFLCYLQSNVTSFFLSQSSQAKDIGAVRSDLHDMRIELGSLRSLVTDLAQFKREHISTSAAPSSAQAPPVPSKPIPEAVAGPSGPSQQEQPDQSVPVESVAGPSGPSELEIDIAEPIGPSMQGEAVIEPSGPQEHAEEAVVPPGPSDPPVLQTPALSSPIASFTTPPAPEPSKKPLPKNNVMSSLSQSQFRGLKQAGPSFLPLFSLFPPFPLFSGGGGLPSDDPAGELVRSSGAAWSEEEAANPS</sequence>
<feature type="compositionally biased region" description="Low complexity" evidence="1">
    <location>
        <begin position="1059"/>
        <end position="1069"/>
    </location>
</feature>
<evidence type="ECO:0000313" key="2">
    <source>
        <dbReference type="EMBL" id="MQM08818.1"/>
    </source>
</evidence>
<comment type="caution">
    <text evidence="2">The sequence shown here is derived from an EMBL/GenBank/DDBJ whole genome shotgun (WGS) entry which is preliminary data.</text>
</comment>
<protein>
    <submittedName>
        <fullName evidence="2">Uncharacterized protein</fullName>
    </submittedName>
</protein>
<gene>
    <name evidence="2" type="ORF">Taro_041675</name>
</gene>
<feature type="compositionally biased region" description="Polar residues" evidence="1">
    <location>
        <begin position="1182"/>
        <end position="1192"/>
    </location>
</feature>
<dbReference type="EMBL" id="NMUH01004213">
    <property type="protein sequence ID" value="MQM08818.1"/>
    <property type="molecule type" value="Genomic_DNA"/>
</dbReference>
<dbReference type="AlphaFoldDB" id="A0A843WQK7"/>
<feature type="region of interest" description="Disordered" evidence="1">
    <location>
        <begin position="1059"/>
        <end position="1192"/>
    </location>
</feature>
<dbReference type="OrthoDB" id="6768573at2759"/>